<accession>A0A0R2NC88</accession>
<name>A0A0R2NC88_9LACO</name>
<sequence>MKKIIRQSAEVSNLELFYDLIFAYAISKITTVLHVVHEEHIPLLNLAEFLMMFFVFWTVWTYQTVYANRFFTNNILNTAFMIFDMFWVIILSQSLTTNFASTHVTFAGSTSILLLSIGLQYVVQGMRLEHKHQRLLAMELAGLLFICGITGAITIIPFTSYLNRFFIYLVSFIVANVVPIFMKETLQNFPAKFEHLTERYSLFTLLLFGESIIAVATSINVHHLELVSVWYFLITVILFGFYMMTYDLGINRKLPHTAGITLINVHYFIFVGLDLVTAVIELFSQGELAGFQTILLTTLGLLGFLGGLQVVIFTYPLNQNNLKQMFVNDVVMLAIWLIGAVFAVHIINVFLIWTTVMLGIGLFIWWRQLLNSKMYE</sequence>
<keyword evidence="1" id="KW-0812">Transmembrane</keyword>
<dbReference type="Proteomes" id="UP000051249">
    <property type="component" value="Unassembled WGS sequence"/>
</dbReference>
<reference evidence="2 3" key="1">
    <citation type="journal article" date="2015" name="Genome Announc.">
        <title>Expanding the biotechnology potential of lactobacilli through comparative genomics of 213 strains and associated genera.</title>
        <authorList>
            <person name="Sun Z."/>
            <person name="Harris H.M."/>
            <person name="McCann A."/>
            <person name="Guo C."/>
            <person name="Argimon S."/>
            <person name="Zhang W."/>
            <person name="Yang X."/>
            <person name="Jeffery I.B."/>
            <person name="Cooney J.C."/>
            <person name="Kagawa T.F."/>
            <person name="Liu W."/>
            <person name="Song Y."/>
            <person name="Salvetti E."/>
            <person name="Wrobel A."/>
            <person name="Rasinkangas P."/>
            <person name="Parkhill J."/>
            <person name="Rea M.C."/>
            <person name="O'Sullivan O."/>
            <person name="Ritari J."/>
            <person name="Douillard F.P."/>
            <person name="Paul Ross R."/>
            <person name="Yang R."/>
            <person name="Briner A.E."/>
            <person name="Felis G.E."/>
            <person name="de Vos W.M."/>
            <person name="Barrangou R."/>
            <person name="Klaenhammer T.R."/>
            <person name="Caufield P.W."/>
            <person name="Cui Y."/>
            <person name="Zhang H."/>
            <person name="O'Toole P.W."/>
        </authorList>
    </citation>
    <scope>NUCLEOTIDE SEQUENCE [LARGE SCALE GENOMIC DNA]</scope>
    <source>
        <strain evidence="2 3">DSM 23026</strain>
    </source>
</reference>
<feature type="transmembrane region" description="Helical" evidence="1">
    <location>
        <begin position="289"/>
        <end position="313"/>
    </location>
</feature>
<feature type="transmembrane region" description="Helical" evidence="1">
    <location>
        <begin position="202"/>
        <end position="223"/>
    </location>
</feature>
<feature type="transmembrane region" description="Helical" evidence="1">
    <location>
        <begin position="74"/>
        <end position="92"/>
    </location>
</feature>
<dbReference type="PANTHER" id="PTHR36840">
    <property type="entry name" value="BLL5714 PROTEIN"/>
    <property type="match status" value="1"/>
</dbReference>
<comment type="caution">
    <text evidence="2">The sequence shown here is derived from an EMBL/GenBank/DDBJ whole genome shotgun (WGS) entry which is preliminary data.</text>
</comment>
<gene>
    <name evidence="2" type="ORF">IV88_GL000902</name>
</gene>
<feature type="transmembrane region" description="Helical" evidence="1">
    <location>
        <begin position="104"/>
        <end position="123"/>
    </location>
</feature>
<evidence type="ECO:0000313" key="3">
    <source>
        <dbReference type="Proteomes" id="UP000051249"/>
    </source>
</evidence>
<keyword evidence="1" id="KW-0472">Membrane</keyword>
<dbReference type="PATRIC" id="fig|480391.4.peg.917"/>
<evidence type="ECO:0000313" key="2">
    <source>
        <dbReference type="EMBL" id="KRO23505.1"/>
    </source>
</evidence>
<feature type="transmembrane region" description="Helical" evidence="1">
    <location>
        <begin position="350"/>
        <end position="366"/>
    </location>
</feature>
<dbReference type="Pfam" id="PF06772">
    <property type="entry name" value="LtrA"/>
    <property type="match status" value="1"/>
</dbReference>
<proteinExistence type="predicted"/>
<evidence type="ECO:0000256" key="1">
    <source>
        <dbReference type="SAM" id="Phobius"/>
    </source>
</evidence>
<organism evidence="2 3">
    <name type="scientific">Pediococcus argentinicus</name>
    <dbReference type="NCBI Taxonomy" id="480391"/>
    <lineage>
        <taxon>Bacteria</taxon>
        <taxon>Bacillati</taxon>
        <taxon>Bacillota</taxon>
        <taxon>Bacilli</taxon>
        <taxon>Lactobacillales</taxon>
        <taxon>Lactobacillaceae</taxon>
        <taxon>Pediococcus</taxon>
    </lineage>
</organism>
<dbReference type="RefSeq" id="WP_057800108.1">
    <property type="nucleotide sequence ID" value="NZ_BJZZ01000028.1"/>
</dbReference>
<feature type="transmembrane region" description="Helical" evidence="1">
    <location>
        <begin position="165"/>
        <end position="182"/>
    </location>
</feature>
<keyword evidence="1" id="KW-1133">Transmembrane helix</keyword>
<feature type="transmembrane region" description="Helical" evidence="1">
    <location>
        <begin position="229"/>
        <end position="250"/>
    </location>
</feature>
<protein>
    <submittedName>
        <fullName evidence="2">Low temperature requirement protein LtrA</fullName>
    </submittedName>
</protein>
<feature type="transmembrane region" description="Helical" evidence="1">
    <location>
        <begin position="325"/>
        <end position="344"/>
    </location>
</feature>
<feature type="transmembrane region" description="Helical" evidence="1">
    <location>
        <begin position="43"/>
        <end position="62"/>
    </location>
</feature>
<dbReference type="InterPro" id="IPR010640">
    <property type="entry name" value="Low_temperature_requirement_A"/>
</dbReference>
<dbReference type="AlphaFoldDB" id="A0A0R2NC88"/>
<dbReference type="OrthoDB" id="9798526at2"/>
<dbReference type="PANTHER" id="PTHR36840:SF1">
    <property type="entry name" value="BLL5714 PROTEIN"/>
    <property type="match status" value="1"/>
</dbReference>
<feature type="transmembrane region" description="Helical" evidence="1">
    <location>
        <begin position="262"/>
        <end position="283"/>
    </location>
</feature>
<dbReference type="EMBL" id="JQCQ01000029">
    <property type="protein sequence ID" value="KRO23505.1"/>
    <property type="molecule type" value="Genomic_DNA"/>
</dbReference>
<keyword evidence="3" id="KW-1185">Reference proteome</keyword>
<feature type="transmembrane region" description="Helical" evidence="1">
    <location>
        <begin position="16"/>
        <end position="37"/>
    </location>
</feature>
<feature type="transmembrane region" description="Helical" evidence="1">
    <location>
        <begin position="135"/>
        <end position="159"/>
    </location>
</feature>